<dbReference type="AlphaFoldDB" id="A0A8J3MZZ5"/>
<evidence type="ECO:0008006" key="3">
    <source>
        <dbReference type="Google" id="ProtNLM"/>
    </source>
</evidence>
<dbReference type="Gene3D" id="3.40.50.300">
    <property type="entry name" value="P-loop containing nucleotide triphosphate hydrolases"/>
    <property type="match status" value="1"/>
</dbReference>
<gene>
    <name evidence="1" type="ORF">KSX_94530</name>
</gene>
<dbReference type="InterPro" id="IPR027417">
    <property type="entry name" value="P-loop_NTPase"/>
</dbReference>
<keyword evidence="2" id="KW-1185">Reference proteome</keyword>
<evidence type="ECO:0000313" key="2">
    <source>
        <dbReference type="Proteomes" id="UP000612362"/>
    </source>
</evidence>
<accession>A0A8J3MZZ5</accession>
<dbReference type="Proteomes" id="UP000612362">
    <property type="component" value="Unassembled WGS sequence"/>
</dbReference>
<reference evidence="1" key="1">
    <citation type="submission" date="2020-10" db="EMBL/GenBank/DDBJ databases">
        <title>Taxonomic study of unclassified bacteria belonging to the class Ktedonobacteria.</title>
        <authorList>
            <person name="Yabe S."/>
            <person name="Wang C.M."/>
            <person name="Zheng Y."/>
            <person name="Sakai Y."/>
            <person name="Cavaletti L."/>
            <person name="Monciardini P."/>
            <person name="Donadio S."/>
        </authorList>
    </citation>
    <scope>NUCLEOTIDE SEQUENCE</scope>
    <source>
        <strain evidence="1">SOSP1-1</strain>
    </source>
</reference>
<dbReference type="PANTHER" id="PTHR37816:SF2">
    <property type="entry name" value="DNA TOPOLOGY MODULATION PROTEIN FLAR-RELATED PROTEIN"/>
    <property type="match status" value="1"/>
</dbReference>
<dbReference type="SUPFAM" id="SSF52540">
    <property type="entry name" value="P-loop containing nucleoside triphosphate hydrolases"/>
    <property type="match status" value="2"/>
</dbReference>
<evidence type="ECO:0000313" key="1">
    <source>
        <dbReference type="EMBL" id="GHO51290.1"/>
    </source>
</evidence>
<dbReference type="InterPro" id="IPR052922">
    <property type="entry name" value="Cytidylate_Kinase-2"/>
</dbReference>
<name>A0A8J3MZZ5_9CHLR</name>
<organism evidence="1 2">
    <name type="scientific">Ktedonospora formicarum</name>
    <dbReference type="NCBI Taxonomy" id="2778364"/>
    <lineage>
        <taxon>Bacteria</taxon>
        <taxon>Bacillati</taxon>
        <taxon>Chloroflexota</taxon>
        <taxon>Ktedonobacteria</taxon>
        <taxon>Ktedonobacterales</taxon>
        <taxon>Ktedonobacteraceae</taxon>
        <taxon>Ktedonospora</taxon>
    </lineage>
</organism>
<comment type="caution">
    <text evidence="1">The sequence shown here is derived from an EMBL/GenBank/DDBJ whole genome shotgun (WGS) entry which is preliminary data.</text>
</comment>
<dbReference type="PANTHER" id="PTHR37816">
    <property type="entry name" value="YALI0E33011P"/>
    <property type="match status" value="1"/>
</dbReference>
<sequence>MQPRKNMIKIHIIGGSSSGKTTLAESLSSRFAVPHYELDKISQKNGTQMAESLNDAFSIAEQPGWVTEGSYIIWTDPLLYQADYIVLLEIPWPVAASRMIRRHISKSLRGINPYPGVNGIKLLVKLLKDNHNHYLNKVPSHSPKAAFMRRYFEEYGERREPPDAEILLRCLERDGISVPPTAAFVRRYLKKYQEKVFFIRNKADQERLLGRIKQHLCSSSDT</sequence>
<proteinExistence type="predicted"/>
<dbReference type="EMBL" id="BNJF01000011">
    <property type="protein sequence ID" value="GHO51290.1"/>
    <property type="molecule type" value="Genomic_DNA"/>
</dbReference>
<protein>
    <recommendedName>
        <fullName evidence="3">Adenylate kinase</fullName>
    </recommendedName>
</protein>